<keyword evidence="6" id="KW-1185">Reference proteome</keyword>
<evidence type="ECO:0000256" key="1">
    <source>
        <dbReference type="ARBA" id="ARBA00006845"/>
    </source>
</evidence>
<feature type="domain" description="Barstar (barnase inhibitor)" evidence="2">
    <location>
        <begin position="7"/>
        <end position="81"/>
    </location>
</feature>
<protein>
    <submittedName>
        <fullName evidence="3">Ribonuclease inhibitor</fullName>
    </submittedName>
</protein>
<evidence type="ECO:0000313" key="4">
    <source>
        <dbReference type="EMBL" id="TCU83719.1"/>
    </source>
</evidence>
<dbReference type="Proteomes" id="UP000255108">
    <property type="component" value="Unassembled WGS sequence"/>
</dbReference>
<evidence type="ECO:0000313" key="6">
    <source>
        <dbReference type="Proteomes" id="UP000295794"/>
    </source>
</evidence>
<dbReference type="Gene3D" id="3.30.370.10">
    <property type="entry name" value="Barstar-like"/>
    <property type="match status" value="1"/>
</dbReference>
<reference evidence="3 5" key="1">
    <citation type="submission" date="2018-06" db="EMBL/GenBank/DDBJ databases">
        <authorList>
            <consortium name="Pathogen Informatics"/>
            <person name="Doyle S."/>
        </authorList>
    </citation>
    <scope>NUCLEOTIDE SEQUENCE [LARGE SCALE GENOMIC DNA]</scope>
    <source>
        <strain evidence="3 5">NCTC11159</strain>
    </source>
</reference>
<dbReference type="Pfam" id="PF01337">
    <property type="entry name" value="Barstar"/>
    <property type="match status" value="1"/>
</dbReference>
<accession>A0A377QA23</accession>
<evidence type="ECO:0000313" key="5">
    <source>
        <dbReference type="Proteomes" id="UP000255108"/>
    </source>
</evidence>
<dbReference type="SUPFAM" id="SSF52038">
    <property type="entry name" value="Barstar-related"/>
    <property type="match status" value="1"/>
</dbReference>
<comment type="similarity">
    <text evidence="1">Belongs to the barstar family.</text>
</comment>
<dbReference type="InterPro" id="IPR000468">
    <property type="entry name" value="Barstar"/>
</dbReference>
<dbReference type="AlphaFoldDB" id="A0A377QA23"/>
<dbReference type="OrthoDB" id="5295683at2"/>
<evidence type="ECO:0000259" key="2">
    <source>
        <dbReference type="Pfam" id="PF01337"/>
    </source>
</evidence>
<name>A0A377QA23_9NEIS</name>
<dbReference type="EMBL" id="UGHR01000001">
    <property type="protein sequence ID" value="STQ91773.1"/>
    <property type="molecule type" value="Genomic_DNA"/>
</dbReference>
<gene>
    <name evidence="4" type="ORF">EV682_11182</name>
    <name evidence="3" type="ORF">NCTC11159_02852</name>
</gene>
<reference evidence="4 6" key="2">
    <citation type="submission" date="2019-03" db="EMBL/GenBank/DDBJ databases">
        <title>Genomic Encyclopedia of Type Strains, Phase IV (KMG-IV): sequencing the most valuable type-strain genomes for metagenomic binning, comparative biology and taxonomic classification.</title>
        <authorList>
            <person name="Goeker M."/>
        </authorList>
    </citation>
    <scope>NUCLEOTIDE SEQUENCE [LARGE SCALE GENOMIC DNA]</scope>
    <source>
        <strain evidence="4 6">DSM 3764</strain>
    </source>
</reference>
<proteinExistence type="inferred from homology"/>
<dbReference type="InterPro" id="IPR035905">
    <property type="entry name" value="Barstar-like_sf"/>
</dbReference>
<dbReference type="RefSeq" id="WP_115227950.1">
    <property type="nucleotide sequence ID" value="NZ_CAWOLO010000011.1"/>
</dbReference>
<organism evidence="3 5">
    <name type="scientific">Iodobacter fluviatilis</name>
    <dbReference type="NCBI Taxonomy" id="537"/>
    <lineage>
        <taxon>Bacteria</taxon>
        <taxon>Pseudomonadati</taxon>
        <taxon>Pseudomonadota</taxon>
        <taxon>Betaproteobacteria</taxon>
        <taxon>Neisseriales</taxon>
        <taxon>Chitinibacteraceae</taxon>
        <taxon>Iodobacter</taxon>
    </lineage>
</organism>
<dbReference type="Proteomes" id="UP000295794">
    <property type="component" value="Unassembled WGS sequence"/>
</dbReference>
<evidence type="ECO:0000313" key="3">
    <source>
        <dbReference type="EMBL" id="STQ91773.1"/>
    </source>
</evidence>
<sequence>MSISQRVVLQHIYKLNDAYQQLAEQLDFSSDFINNLDALYDELSGNLEGPIQITWENTREAQAALGEEDYAALLAVFNDAIADRDDLSLILKP</sequence>
<dbReference type="EMBL" id="SMBT01000011">
    <property type="protein sequence ID" value="TCU83719.1"/>
    <property type="molecule type" value="Genomic_DNA"/>
</dbReference>